<name>R7TNN6_CAPTE</name>
<evidence type="ECO:0000313" key="2">
    <source>
        <dbReference type="EnsemblMetazoa" id="CapteP211117"/>
    </source>
</evidence>
<reference evidence="1 3" key="2">
    <citation type="journal article" date="2013" name="Nature">
        <title>Insights into bilaterian evolution from three spiralian genomes.</title>
        <authorList>
            <person name="Simakov O."/>
            <person name="Marletaz F."/>
            <person name="Cho S.J."/>
            <person name="Edsinger-Gonzales E."/>
            <person name="Havlak P."/>
            <person name="Hellsten U."/>
            <person name="Kuo D.H."/>
            <person name="Larsson T."/>
            <person name="Lv J."/>
            <person name="Arendt D."/>
            <person name="Savage R."/>
            <person name="Osoegawa K."/>
            <person name="de Jong P."/>
            <person name="Grimwood J."/>
            <person name="Chapman J.A."/>
            <person name="Shapiro H."/>
            <person name="Aerts A."/>
            <person name="Otillar R.P."/>
            <person name="Terry A.Y."/>
            <person name="Boore J.L."/>
            <person name="Grigoriev I.V."/>
            <person name="Lindberg D.R."/>
            <person name="Seaver E.C."/>
            <person name="Weisblat D.A."/>
            <person name="Putnam N.H."/>
            <person name="Rokhsar D.S."/>
        </authorList>
    </citation>
    <scope>NUCLEOTIDE SEQUENCE</scope>
    <source>
        <strain evidence="1 3">I ESC-2004</strain>
    </source>
</reference>
<sequence>MVNSSKVLKLFVVDDLSASTVVSTVVMQKNTTVSEVSTAVKTGTKSVAGVGAVSRLQQVSVDRMVDQQVGIVDAQQCNGSRRWKCDGSLDGSQRRGHLRTAVEENVLEMMADHVGRVMEDHTHHNSPPWSPNLAAIVNQVLKLIFLAGEVTSTTHHNSPPWSPNLAAIVNQVLKLIFFAGEVTSTVSWVCDELPSCASQ</sequence>
<keyword evidence="3" id="KW-1185">Reference proteome</keyword>
<accession>R7TNN6</accession>
<evidence type="ECO:0000313" key="3">
    <source>
        <dbReference type="Proteomes" id="UP000014760"/>
    </source>
</evidence>
<reference evidence="2" key="3">
    <citation type="submission" date="2015-06" db="UniProtKB">
        <authorList>
            <consortium name="EnsemblMetazoa"/>
        </authorList>
    </citation>
    <scope>IDENTIFICATION</scope>
</reference>
<reference evidence="3" key="1">
    <citation type="submission" date="2012-12" db="EMBL/GenBank/DDBJ databases">
        <authorList>
            <person name="Hellsten U."/>
            <person name="Grimwood J."/>
            <person name="Chapman J.A."/>
            <person name="Shapiro H."/>
            <person name="Aerts A."/>
            <person name="Otillar R.P."/>
            <person name="Terry A.Y."/>
            <person name="Boore J.L."/>
            <person name="Simakov O."/>
            <person name="Marletaz F."/>
            <person name="Cho S.-J."/>
            <person name="Edsinger-Gonzales E."/>
            <person name="Havlak P."/>
            <person name="Kuo D.-H."/>
            <person name="Larsson T."/>
            <person name="Lv J."/>
            <person name="Arendt D."/>
            <person name="Savage R."/>
            <person name="Osoegawa K."/>
            <person name="de Jong P."/>
            <person name="Lindberg D.R."/>
            <person name="Seaver E.C."/>
            <person name="Weisblat D.A."/>
            <person name="Putnam N.H."/>
            <person name="Grigoriev I.V."/>
            <person name="Rokhsar D.S."/>
        </authorList>
    </citation>
    <scope>NUCLEOTIDE SEQUENCE</scope>
    <source>
        <strain evidence="3">I ESC-2004</strain>
    </source>
</reference>
<dbReference type="EMBL" id="KB309187">
    <property type="protein sequence ID" value="ELT95249.1"/>
    <property type="molecule type" value="Genomic_DNA"/>
</dbReference>
<evidence type="ECO:0000313" key="1">
    <source>
        <dbReference type="EMBL" id="ELT95249.1"/>
    </source>
</evidence>
<proteinExistence type="predicted"/>
<organism evidence="1">
    <name type="scientific">Capitella teleta</name>
    <name type="common">Polychaete worm</name>
    <dbReference type="NCBI Taxonomy" id="283909"/>
    <lineage>
        <taxon>Eukaryota</taxon>
        <taxon>Metazoa</taxon>
        <taxon>Spiralia</taxon>
        <taxon>Lophotrochozoa</taxon>
        <taxon>Annelida</taxon>
        <taxon>Polychaeta</taxon>
        <taxon>Sedentaria</taxon>
        <taxon>Scolecida</taxon>
        <taxon>Capitellidae</taxon>
        <taxon>Capitella</taxon>
    </lineage>
</organism>
<dbReference type="EMBL" id="AMQN01011928">
    <property type="status" value="NOT_ANNOTATED_CDS"/>
    <property type="molecule type" value="Genomic_DNA"/>
</dbReference>
<protein>
    <submittedName>
        <fullName evidence="1 2">Uncharacterized protein</fullName>
    </submittedName>
</protein>
<dbReference type="HOGENOM" id="CLU_1373403_0_0_1"/>
<dbReference type="EnsemblMetazoa" id="CapteT211117">
    <property type="protein sequence ID" value="CapteP211117"/>
    <property type="gene ID" value="CapteG211117"/>
</dbReference>
<gene>
    <name evidence="1" type="ORF">CAPTEDRAFT_211117</name>
</gene>
<dbReference type="AlphaFoldDB" id="R7TNN6"/>
<dbReference type="Proteomes" id="UP000014760">
    <property type="component" value="Unassembled WGS sequence"/>
</dbReference>